<feature type="compositionally biased region" description="Basic and acidic residues" evidence="2">
    <location>
        <begin position="93"/>
        <end position="104"/>
    </location>
</feature>
<gene>
    <name evidence="3" type="ORF">QO018_005468</name>
</gene>
<keyword evidence="1" id="KW-0175">Coiled coil</keyword>
<sequence length="104" mass="11218">MEVILKANTENILSVDETRALAAYIQALQQRLEKAEAEVAALNDAVSSANQRAHEADAAAIRIRAALGWAIAELTGVLTSKMEDGEPIVPENIEGKVQEHDPRS</sequence>
<keyword evidence="4" id="KW-1185">Reference proteome</keyword>
<evidence type="ECO:0000256" key="2">
    <source>
        <dbReference type="SAM" id="MobiDB-lite"/>
    </source>
</evidence>
<feature type="region of interest" description="Disordered" evidence="2">
    <location>
        <begin position="83"/>
        <end position="104"/>
    </location>
</feature>
<protein>
    <submittedName>
        <fullName evidence="3">Nucleic acid-binding Zn-ribbon protein</fullName>
    </submittedName>
</protein>
<comment type="caution">
    <text evidence="3">The sequence shown here is derived from an EMBL/GenBank/DDBJ whole genome shotgun (WGS) entry which is preliminary data.</text>
</comment>
<reference evidence="3 4" key="1">
    <citation type="submission" date="2023-07" db="EMBL/GenBank/DDBJ databases">
        <title>Genomic Encyclopedia of Type Strains, Phase IV (KMG-IV): sequencing the most valuable type-strain genomes for metagenomic binning, comparative biology and taxonomic classification.</title>
        <authorList>
            <person name="Goeker M."/>
        </authorList>
    </citation>
    <scope>NUCLEOTIDE SEQUENCE [LARGE SCALE GENOMIC DNA]</scope>
    <source>
        <strain evidence="3 4">DSM 19922</strain>
    </source>
</reference>
<dbReference type="Proteomes" id="UP001244552">
    <property type="component" value="Unassembled WGS sequence"/>
</dbReference>
<proteinExistence type="predicted"/>
<evidence type="ECO:0000313" key="4">
    <source>
        <dbReference type="Proteomes" id="UP001244552"/>
    </source>
</evidence>
<accession>A0ABU0MT25</accession>
<organism evidence="3 4">
    <name type="scientific">Azospirillum picis</name>
    <dbReference type="NCBI Taxonomy" id="488438"/>
    <lineage>
        <taxon>Bacteria</taxon>
        <taxon>Pseudomonadati</taxon>
        <taxon>Pseudomonadota</taxon>
        <taxon>Alphaproteobacteria</taxon>
        <taxon>Rhodospirillales</taxon>
        <taxon>Azospirillaceae</taxon>
        <taxon>Azospirillum</taxon>
    </lineage>
</organism>
<dbReference type="EMBL" id="JAUSVU010000028">
    <property type="protein sequence ID" value="MDQ0536571.1"/>
    <property type="molecule type" value="Genomic_DNA"/>
</dbReference>
<feature type="coiled-coil region" evidence="1">
    <location>
        <begin position="18"/>
        <end position="52"/>
    </location>
</feature>
<evidence type="ECO:0000256" key="1">
    <source>
        <dbReference type="SAM" id="Coils"/>
    </source>
</evidence>
<evidence type="ECO:0000313" key="3">
    <source>
        <dbReference type="EMBL" id="MDQ0536571.1"/>
    </source>
</evidence>
<name>A0ABU0MT25_9PROT</name>
<dbReference type="RefSeq" id="WP_209989293.1">
    <property type="nucleotide sequence ID" value="NZ_JAGINO010000028.1"/>
</dbReference>